<dbReference type="Proteomes" id="UP000029447">
    <property type="component" value="Unassembled WGS sequence"/>
</dbReference>
<protein>
    <submittedName>
        <fullName evidence="1">Uncharacterized protein</fullName>
    </submittedName>
</protein>
<proteinExistence type="predicted"/>
<reference evidence="1 2" key="1">
    <citation type="submission" date="2014-08" db="EMBL/GenBank/DDBJ databases">
        <title>Genome sequences of NCPPB Pectobacterium isolates.</title>
        <authorList>
            <person name="Glover R.H."/>
            <person name="Sapp M."/>
            <person name="Elphinstone J."/>
        </authorList>
    </citation>
    <scope>NUCLEOTIDE SEQUENCE [LARGE SCALE GENOMIC DNA]</scope>
    <source>
        <strain evidence="1 2">NCPPB3841</strain>
    </source>
</reference>
<keyword evidence="2" id="KW-1185">Reference proteome</keyword>
<sequence length="132" mass="15163">MKEEKTAQPVLVIKSPDDYANVKKELIRLLTDDMANKKHRNHYNLCRTATVCMGMITEHAEKHFHFGGDEEQFMRVVCSPLLPEVILVKNNRMDRGNLKKITASNALTYQAVIERNAQQRYSVVTLAVFITE</sequence>
<evidence type="ECO:0000313" key="1">
    <source>
        <dbReference type="EMBL" id="KGA42347.1"/>
    </source>
</evidence>
<organism evidence="1 2">
    <name type="scientific">Pectobacterium odoriferum</name>
    <dbReference type="NCBI Taxonomy" id="78398"/>
    <lineage>
        <taxon>Bacteria</taxon>
        <taxon>Pseudomonadati</taxon>
        <taxon>Pseudomonadota</taxon>
        <taxon>Gammaproteobacteria</taxon>
        <taxon>Enterobacterales</taxon>
        <taxon>Pectobacteriaceae</taxon>
        <taxon>Pectobacterium</taxon>
    </lineage>
</organism>
<name>A0ABR4VSI8_9GAMM</name>
<dbReference type="EMBL" id="JQOF01000004">
    <property type="protein sequence ID" value="KGA42347.1"/>
    <property type="molecule type" value="Genomic_DNA"/>
</dbReference>
<evidence type="ECO:0000313" key="2">
    <source>
        <dbReference type="Proteomes" id="UP000029447"/>
    </source>
</evidence>
<accession>A0ABR4VSI8</accession>
<gene>
    <name evidence="1" type="ORF">KU75_06460</name>
</gene>
<dbReference type="RefSeq" id="WP_044204123.1">
    <property type="nucleotide sequence ID" value="NZ_JQOF01000004.1"/>
</dbReference>
<comment type="caution">
    <text evidence="1">The sequence shown here is derived from an EMBL/GenBank/DDBJ whole genome shotgun (WGS) entry which is preliminary data.</text>
</comment>